<feature type="domain" description="DNA/RNA-binding protein Alba-like" evidence="1">
    <location>
        <begin position="68"/>
        <end position="130"/>
    </location>
</feature>
<dbReference type="SUPFAM" id="SSF82704">
    <property type="entry name" value="AlbA-like"/>
    <property type="match status" value="1"/>
</dbReference>
<protein>
    <recommendedName>
        <fullName evidence="1">DNA/RNA-binding protein Alba-like domain-containing protein</fullName>
    </recommendedName>
</protein>
<dbReference type="GO" id="GO:0005634">
    <property type="term" value="C:nucleus"/>
    <property type="evidence" value="ECO:0007669"/>
    <property type="project" value="TreeGrafter"/>
</dbReference>
<dbReference type="InterPro" id="IPR002775">
    <property type="entry name" value="DNA/RNA-bd_Alba-like"/>
</dbReference>
<evidence type="ECO:0000259" key="1">
    <source>
        <dbReference type="Pfam" id="PF01918"/>
    </source>
</evidence>
<dbReference type="Proteomes" id="UP001054252">
    <property type="component" value="Unassembled WGS sequence"/>
</dbReference>
<dbReference type="GO" id="GO:0003723">
    <property type="term" value="F:RNA binding"/>
    <property type="evidence" value="ECO:0007669"/>
    <property type="project" value="TreeGrafter"/>
</dbReference>
<accession>A0AAV5M0Y3</accession>
<dbReference type="InterPro" id="IPR014560">
    <property type="entry name" value="UCP030333_Alba"/>
</dbReference>
<evidence type="ECO:0000313" key="3">
    <source>
        <dbReference type="Proteomes" id="UP001054252"/>
    </source>
</evidence>
<comment type="caution">
    <text evidence="2">The sequence shown here is derived from an EMBL/GenBank/DDBJ whole genome shotgun (WGS) entry which is preliminary data.</text>
</comment>
<gene>
    <name evidence="2" type="ORF">SLEP1_g49700</name>
</gene>
<sequence length="181" mass="19302">MEATTVDVVAEISKAKEGGGTTKNADNSSTAASKKPLDVAVIAAAAADSKASAGTSPTWVLPPRKKKNRVQVSNNKKPFIFYLNLAKRYLKLYSDVELSALGMAIPTVVTIAEILKRSGQATEKAITISTVISSDEDRRGRQIEKAKIQIVLEKVEKLDKTCVAVATVLKKDSDKDPSSAA</sequence>
<dbReference type="AlphaFoldDB" id="A0AAV5M0Y3"/>
<dbReference type="InterPro" id="IPR036882">
    <property type="entry name" value="Alba-like_dom_sf"/>
</dbReference>
<dbReference type="Pfam" id="PF01918">
    <property type="entry name" value="Alba"/>
    <property type="match status" value="1"/>
</dbReference>
<name>A0AAV5M0Y3_9ROSI</name>
<reference evidence="2 3" key="1">
    <citation type="journal article" date="2021" name="Commun. Biol.">
        <title>The genome of Shorea leprosula (Dipterocarpaceae) highlights the ecological relevance of drought in aseasonal tropical rainforests.</title>
        <authorList>
            <person name="Ng K.K.S."/>
            <person name="Kobayashi M.J."/>
            <person name="Fawcett J.A."/>
            <person name="Hatakeyama M."/>
            <person name="Paape T."/>
            <person name="Ng C.H."/>
            <person name="Ang C.C."/>
            <person name="Tnah L.H."/>
            <person name="Lee C.T."/>
            <person name="Nishiyama T."/>
            <person name="Sese J."/>
            <person name="O'Brien M.J."/>
            <person name="Copetti D."/>
            <person name="Mohd Noor M.I."/>
            <person name="Ong R.C."/>
            <person name="Putra M."/>
            <person name="Sireger I.Z."/>
            <person name="Indrioko S."/>
            <person name="Kosugi Y."/>
            <person name="Izuno A."/>
            <person name="Isagi Y."/>
            <person name="Lee S.L."/>
            <person name="Shimizu K.K."/>
        </authorList>
    </citation>
    <scope>NUCLEOTIDE SEQUENCE [LARGE SCALE GENOMIC DNA]</scope>
    <source>
        <strain evidence="2">214</strain>
    </source>
</reference>
<dbReference type="PANTHER" id="PTHR31947:SF24">
    <property type="entry name" value="ALBA DNA_RNA-BINDING-LIKE PROTEIN"/>
    <property type="match status" value="1"/>
</dbReference>
<keyword evidence="3" id="KW-1185">Reference proteome</keyword>
<evidence type="ECO:0000313" key="2">
    <source>
        <dbReference type="EMBL" id="GKV42282.1"/>
    </source>
</evidence>
<dbReference type="EMBL" id="BPVZ01000157">
    <property type="protein sequence ID" value="GKV42282.1"/>
    <property type="molecule type" value="Genomic_DNA"/>
</dbReference>
<dbReference type="Gene3D" id="3.30.110.20">
    <property type="entry name" value="Alba-like domain"/>
    <property type="match status" value="1"/>
</dbReference>
<organism evidence="2 3">
    <name type="scientific">Rubroshorea leprosula</name>
    <dbReference type="NCBI Taxonomy" id="152421"/>
    <lineage>
        <taxon>Eukaryota</taxon>
        <taxon>Viridiplantae</taxon>
        <taxon>Streptophyta</taxon>
        <taxon>Embryophyta</taxon>
        <taxon>Tracheophyta</taxon>
        <taxon>Spermatophyta</taxon>
        <taxon>Magnoliopsida</taxon>
        <taxon>eudicotyledons</taxon>
        <taxon>Gunneridae</taxon>
        <taxon>Pentapetalae</taxon>
        <taxon>rosids</taxon>
        <taxon>malvids</taxon>
        <taxon>Malvales</taxon>
        <taxon>Dipterocarpaceae</taxon>
        <taxon>Rubroshorea</taxon>
    </lineage>
</organism>
<proteinExistence type="predicted"/>
<dbReference type="PANTHER" id="PTHR31947">
    <property type="entry name" value="DNA/RNA-BINDING PROTEIN ALBA 3"/>
    <property type="match status" value="1"/>
</dbReference>